<keyword evidence="1" id="KW-0472">Membrane</keyword>
<organism evidence="3 4">
    <name type="scientific">Salix dunnii</name>
    <dbReference type="NCBI Taxonomy" id="1413687"/>
    <lineage>
        <taxon>Eukaryota</taxon>
        <taxon>Viridiplantae</taxon>
        <taxon>Streptophyta</taxon>
        <taxon>Embryophyta</taxon>
        <taxon>Tracheophyta</taxon>
        <taxon>Spermatophyta</taxon>
        <taxon>Magnoliopsida</taxon>
        <taxon>eudicotyledons</taxon>
        <taxon>Gunneridae</taxon>
        <taxon>Pentapetalae</taxon>
        <taxon>rosids</taxon>
        <taxon>fabids</taxon>
        <taxon>Malpighiales</taxon>
        <taxon>Salicaceae</taxon>
        <taxon>Saliceae</taxon>
        <taxon>Salix</taxon>
    </lineage>
</organism>
<dbReference type="GO" id="GO:0005737">
    <property type="term" value="C:cytoplasm"/>
    <property type="evidence" value="ECO:0007669"/>
    <property type="project" value="TreeGrafter"/>
</dbReference>
<gene>
    <name evidence="3" type="ORF">SADUNF_Sadunf02G0206300</name>
</gene>
<proteinExistence type="predicted"/>
<dbReference type="Pfam" id="PF01595">
    <property type="entry name" value="CNNM"/>
    <property type="match status" value="1"/>
</dbReference>
<comment type="caution">
    <text evidence="3">The sequence shown here is derived from an EMBL/GenBank/DDBJ whole genome shotgun (WGS) entry which is preliminary data.</text>
</comment>
<dbReference type="AlphaFoldDB" id="A0A835N8U4"/>
<dbReference type="Proteomes" id="UP000657918">
    <property type="component" value="Unassembled WGS sequence"/>
</dbReference>
<dbReference type="InterPro" id="IPR045095">
    <property type="entry name" value="ACDP"/>
</dbReference>
<dbReference type="InterPro" id="IPR002550">
    <property type="entry name" value="CNNM"/>
</dbReference>
<dbReference type="PANTHER" id="PTHR12064:SF76">
    <property type="entry name" value="CNNM TRANSMEMBRANE DOMAIN-CONTAINING PROTEIN"/>
    <property type="match status" value="1"/>
</dbReference>
<evidence type="ECO:0000313" key="3">
    <source>
        <dbReference type="EMBL" id="KAF9688527.1"/>
    </source>
</evidence>
<reference evidence="3 4" key="1">
    <citation type="submission" date="2020-10" db="EMBL/GenBank/DDBJ databases">
        <title>Plant Genome Project.</title>
        <authorList>
            <person name="Zhang R.-G."/>
        </authorList>
    </citation>
    <scope>NUCLEOTIDE SEQUENCE [LARGE SCALE GENOMIC DNA]</scope>
    <source>
        <strain evidence="3">FAFU-HL-1</strain>
        <tissue evidence="3">Leaf</tissue>
    </source>
</reference>
<feature type="transmembrane region" description="Helical" evidence="1">
    <location>
        <begin position="63"/>
        <end position="86"/>
    </location>
</feature>
<dbReference type="PANTHER" id="PTHR12064">
    <property type="entry name" value="METAL TRANSPORTER CNNM"/>
    <property type="match status" value="1"/>
</dbReference>
<keyword evidence="1" id="KW-0812">Transmembrane</keyword>
<protein>
    <recommendedName>
        <fullName evidence="2">CNNM transmembrane domain-containing protein</fullName>
    </recommendedName>
</protein>
<dbReference type="GO" id="GO:0030026">
    <property type="term" value="P:intracellular manganese ion homeostasis"/>
    <property type="evidence" value="ECO:0007669"/>
    <property type="project" value="TreeGrafter"/>
</dbReference>
<evidence type="ECO:0000259" key="2">
    <source>
        <dbReference type="Pfam" id="PF01595"/>
    </source>
</evidence>
<evidence type="ECO:0000313" key="4">
    <source>
        <dbReference type="Proteomes" id="UP000657918"/>
    </source>
</evidence>
<dbReference type="OrthoDB" id="1713440at2759"/>
<sequence>MGLVAFGGLIAGLTPALMSLGLVDLEVLIKFGLPQDCIHAGTLSLSLVLVFGEILPQAVFTRYALTVGAAMASLFCFLLLLFFLIACPASKERLNSYGDDSVVGSTSTIPNKKAALDSHYNQASTTKNGGCSFCILEIEKAPIPELPSNEEVVGAITTEDVIKELLQGIWTRQCLALFTDPCTDLPYIDEMIVILTYIDEMIMILTVEFPLLPHAFMVPGL</sequence>
<feature type="transmembrane region" description="Helical" evidence="1">
    <location>
        <begin position="38"/>
        <end position="56"/>
    </location>
</feature>
<evidence type="ECO:0000256" key="1">
    <source>
        <dbReference type="SAM" id="Phobius"/>
    </source>
</evidence>
<name>A0A835N8U4_9ROSI</name>
<feature type="domain" description="CNNM transmembrane" evidence="2">
    <location>
        <begin position="45"/>
        <end position="90"/>
    </location>
</feature>
<accession>A0A835N8U4</accession>
<keyword evidence="4" id="KW-1185">Reference proteome</keyword>
<keyword evidence="1" id="KW-1133">Transmembrane helix</keyword>
<dbReference type="GO" id="GO:0010960">
    <property type="term" value="P:magnesium ion homeostasis"/>
    <property type="evidence" value="ECO:0007669"/>
    <property type="project" value="InterPro"/>
</dbReference>
<dbReference type="EMBL" id="JADGMS010000002">
    <property type="protein sequence ID" value="KAF9688527.1"/>
    <property type="molecule type" value="Genomic_DNA"/>
</dbReference>